<proteinExistence type="predicted"/>
<dbReference type="PANTHER" id="PTHR14363:SF45">
    <property type="entry name" value="HEPARANASE-LIKE PROTEIN 3 ISOFORM X1"/>
    <property type="match status" value="1"/>
</dbReference>
<dbReference type="EMBL" id="GGEC01038184">
    <property type="protein sequence ID" value="MBX18668.1"/>
    <property type="molecule type" value="Transcribed_RNA"/>
</dbReference>
<organism evidence="1">
    <name type="scientific">Rhizophora mucronata</name>
    <name type="common">Asiatic mangrove</name>
    <dbReference type="NCBI Taxonomy" id="61149"/>
    <lineage>
        <taxon>Eukaryota</taxon>
        <taxon>Viridiplantae</taxon>
        <taxon>Streptophyta</taxon>
        <taxon>Embryophyta</taxon>
        <taxon>Tracheophyta</taxon>
        <taxon>Spermatophyta</taxon>
        <taxon>Magnoliopsida</taxon>
        <taxon>eudicotyledons</taxon>
        <taxon>Gunneridae</taxon>
        <taxon>Pentapetalae</taxon>
        <taxon>rosids</taxon>
        <taxon>fabids</taxon>
        <taxon>Malpighiales</taxon>
        <taxon>Rhizophoraceae</taxon>
        <taxon>Rhizophora</taxon>
    </lineage>
</organism>
<protein>
    <submittedName>
        <fullName evidence="1">CysteinetRNA ligase cytoplasmic isoform X2</fullName>
    </submittedName>
</protein>
<dbReference type="AlphaFoldDB" id="A0A2P2LL10"/>
<dbReference type="GO" id="GO:0016874">
    <property type="term" value="F:ligase activity"/>
    <property type="evidence" value="ECO:0007669"/>
    <property type="project" value="UniProtKB-KW"/>
</dbReference>
<dbReference type="GO" id="GO:0004566">
    <property type="term" value="F:beta-glucuronidase activity"/>
    <property type="evidence" value="ECO:0007669"/>
    <property type="project" value="TreeGrafter"/>
</dbReference>
<dbReference type="PANTHER" id="PTHR14363">
    <property type="entry name" value="HEPARANASE-RELATED"/>
    <property type="match status" value="1"/>
</dbReference>
<keyword evidence="1" id="KW-0436">Ligase</keyword>
<sequence>MGRNALSKSFSGTKKLRAYAHCSKASSGITLLLINLDGNTTVQARVSTENTTSNGTWTMHHHRTHRTKISRVSRGSKVERHTRDEYHLTAKDGDLHSQTMLLNGKILTVNSSGVIPSFEPIKVSQSDPITVAPFSIVFAHIANITVPACM</sequence>
<reference evidence="1" key="1">
    <citation type="submission" date="2018-02" db="EMBL/GenBank/DDBJ databases">
        <title>Rhizophora mucronata_Transcriptome.</title>
        <authorList>
            <person name="Meera S.P."/>
            <person name="Sreeshan A."/>
            <person name="Augustine A."/>
        </authorList>
    </citation>
    <scope>NUCLEOTIDE SEQUENCE</scope>
    <source>
        <tissue evidence="1">Leaf</tissue>
    </source>
</reference>
<dbReference type="GO" id="GO:0009505">
    <property type="term" value="C:plant-type cell wall"/>
    <property type="evidence" value="ECO:0007669"/>
    <property type="project" value="TreeGrafter"/>
</dbReference>
<name>A0A2P2LL10_RHIMU</name>
<evidence type="ECO:0000313" key="1">
    <source>
        <dbReference type="EMBL" id="MBX18668.1"/>
    </source>
</evidence>
<accession>A0A2P2LL10</accession>